<keyword evidence="1" id="KW-0472">Membrane</keyword>
<sequence length="366" mass="42377">MANQSNIRRIVLCLLRFDLWAADTITDELSALHRLENIDYHFQRMWKGLPPVELQVLDEWLRSPELYHSQPLFALRKYVEGFSERQLNSVVLNSSARTFYTRLLFKRISKLVEQKAINGFATQHPDRAFEESQGLLIEQRPATRREYLVTVAHRLHETHLRLKAVIREAKVFRDYIKLAKEAQDLEFPAMQVLKEKLEALNEYYEDSYRELGEEMTEKLMNTLTSEFWDVSPQVPPHAVDAYPAHLPSLNFMLFNFFFLASIPAYFCFCSTPVGPGSHVDANFYQLLSSNVLQVLSIVTLLWPTIFHAKLSRSAWFWSWMLAGISLICVVLSVIMYLLVSIGWSSVLSLFGEASICVVSLMLIFRV</sequence>
<evidence type="ECO:0000313" key="3">
    <source>
        <dbReference type="EMBL" id="PMD49434.1"/>
    </source>
</evidence>
<feature type="transmembrane region" description="Helical" evidence="1">
    <location>
        <begin position="314"/>
        <end position="339"/>
    </location>
</feature>
<name>A0A2J6SFB0_9HELO</name>
<reference evidence="3 4" key="1">
    <citation type="submission" date="2016-04" db="EMBL/GenBank/DDBJ databases">
        <title>A degradative enzymes factory behind the ericoid mycorrhizal symbiosis.</title>
        <authorList>
            <consortium name="DOE Joint Genome Institute"/>
            <person name="Martino E."/>
            <person name="Morin E."/>
            <person name="Grelet G."/>
            <person name="Kuo A."/>
            <person name="Kohler A."/>
            <person name="Daghino S."/>
            <person name="Barry K."/>
            <person name="Choi C."/>
            <person name="Cichocki N."/>
            <person name="Clum A."/>
            <person name="Copeland A."/>
            <person name="Hainaut M."/>
            <person name="Haridas S."/>
            <person name="Labutti K."/>
            <person name="Lindquist E."/>
            <person name="Lipzen A."/>
            <person name="Khouja H.-R."/>
            <person name="Murat C."/>
            <person name="Ohm R."/>
            <person name="Olson A."/>
            <person name="Spatafora J."/>
            <person name="Veneault-Fourrey C."/>
            <person name="Henrissat B."/>
            <person name="Grigoriev I."/>
            <person name="Martin F."/>
            <person name="Perotto S."/>
        </authorList>
    </citation>
    <scope>NUCLEOTIDE SEQUENCE [LARGE SCALE GENOMIC DNA]</scope>
    <source>
        <strain evidence="3 4">E</strain>
    </source>
</reference>
<evidence type="ECO:0000256" key="2">
    <source>
        <dbReference type="SAM" id="SignalP"/>
    </source>
</evidence>
<protein>
    <submittedName>
        <fullName evidence="3">Uncharacterized protein</fullName>
    </submittedName>
</protein>
<dbReference type="GeneID" id="36590287"/>
<dbReference type="InParanoid" id="A0A2J6SFB0"/>
<feature type="transmembrane region" description="Helical" evidence="1">
    <location>
        <begin position="251"/>
        <end position="271"/>
    </location>
</feature>
<dbReference type="OrthoDB" id="3502958at2759"/>
<feature type="chain" id="PRO_5014456098" evidence="2">
    <location>
        <begin position="23"/>
        <end position="366"/>
    </location>
</feature>
<feature type="signal peptide" evidence="2">
    <location>
        <begin position="1"/>
        <end position="22"/>
    </location>
</feature>
<gene>
    <name evidence="3" type="ORF">K444DRAFT_622996</name>
</gene>
<dbReference type="RefSeq" id="XP_024726338.1">
    <property type="nucleotide sequence ID" value="XM_024882210.1"/>
</dbReference>
<feature type="transmembrane region" description="Helical" evidence="1">
    <location>
        <begin position="345"/>
        <end position="364"/>
    </location>
</feature>
<keyword evidence="1" id="KW-0812">Transmembrane</keyword>
<keyword evidence="2" id="KW-0732">Signal</keyword>
<dbReference type="AlphaFoldDB" id="A0A2J6SFB0"/>
<feature type="transmembrane region" description="Helical" evidence="1">
    <location>
        <begin position="283"/>
        <end position="302"/>
    </location>
</feature>
<keyword evidence="1" id="KW-1133">Transmembrane helix</keyword>
<proteinExistence type="predicted"/>
<organism evidence="3 4">
    <name type="scientific">Hyaloscypha bicolor E</name>
    <dbReference type="NCBI Taxonomy" id="1095630"/>
    <lineage>
        <taxon>Eukaryota</taxon>
        <taxon>Fungi</taxon>
        <taxon>Dikarya</taxon>
        <taxon>Ascomycota</taxon>
        <taxon>Pezizomycotina</taxon>
        <taxon>Leotiomycetes</taxon>
        <taxon>Helotiales</taxon>
        <taxon>Hyaloscyphaceae</taxon>
        <taxon>Hyaloscypha</taxon>
        <taxon>Hyaloscypha bicolor</taxon>
    </lineage>
</organism>
<dbReference type="EMBL" id="KZ613921">
    <property type="protein sequence ID" value="PMD49434.1"/>
    <property type="molecule type" value="Genomic_DNA"/>
</dbReference>
<accession>A0A2J6SFB0</accession>
<evidence type="ECO:0000313" key="4">
    <source>
        <dbReference type="Proteomes" id="UP000235371"/>
    </source>
</evidence>
<dbReference type="Proteomes" id="UP000235371">
    <property type="component" value="Unassembled WGS sequence"/>
</dbReference>
<evidence type="ECO:0000256" key="1">
    <source>
        <dbReference type="SAM" id="Phobius"/>
    </source>
</evidence>
<keyword evidence="4" id="KW-1185">Reference proteome</keyword>